<dbReference type="AlphaFoldDB" id="A0A7R7VU55"/>
<evidence type="ECO:0000256" key="1">
    <source>
        <dbReference type="SAM" id="Phobius"/>
    </source>
</evidence>
<sequence length="184" mass="20266">MNSVSSVQEVKDTAESIMWPLQSSGFNSLFTSLVLFLTFASFAVASAPASFCKCTCFSNSTIIPLDPPKPESSSFAGNLARDIADLVATDNEKRANSYQALSCNDCNRKFCLGYDLPVCKGAKEDDVVSTCFQRDSRKDEAIVFIFIFATSGLLACALFRPWVQKWLEAARERRQYIPVAEPGD</sequence>
<proteinExistence type="predicted"/>
<dbReference type="EMBL" id="AP024421">
    <property type="protein sequence ID" value="BCR90817.1"/>
    <property type="molecule type" value="Genomic_DNA"/>
</dbReference>
<dbReference type="PANTHER" id="PTHR36854">
    <property type="entry name" value="CHROMOSOME 9, WHOLE GENOME SHOTGUN SEQUENCE"/>
    <property type="match status" value="1"/>
</dbReference>
<keyword evidence="1" id="KW-0472">Membrane</keyword>
<keyword evidence="3" id="KW-1185">Reference proteome</keyword>
<evidence type="ECO:0000313" key="2">
    <source>
        <dbReference type="EMBL" id="BCR90817.1"/>
    </source>
</evidence>
<feature type="transmembrane region" description="Helical" evidence="1">
    <location>
        <begin position="26"/>
        <end position="45"/>
    </location>
</feature>
<dbReference type="KEGG" id="ache:ACHE_60703S"/>
<organism evidence="2 3">
    <name type="scientific">Aspergillus chevalieri</name>
    <name type="common">Eurotium chevalieri</name>
    <dbReference type="NCBI Taxonomy" id="182096"/>
    <lineage>
        <taxon>Eukaryota</taxon>
        <taxon>Fungi</taxon>
        <taxon>Dikarya</taxon>
        <taxon>Ascomycota</taxon>
        <taxon>Pezizomycotina</taxon>
        <taxon>Eurotiomycetes</taxon>
        <taxon>Eurotiomycetidae</taxon>
        <taxon>Eurotiales</taxon>
        <taxon>Aspergillaceae</taxon>
        <taxon>Aspergillus</taxon>
        <taxon>Aspergillus subgen. Aspergillus</taxon>
    </lineage>
</organism>
<dbReference type="GeneID" id="66985175"/>
<dbReference type="RefSeq" id="XP_043139339.1">
    <property type="nucleotide sequence ID" value="XM_043281906.1"/>
</dbReference>
<dbReference type="Proteomes" id="UP000637239">
    <property type="component" value="Chromosome 6"/>
</dbReference>
<keyword evidence="1" id="KW-0812">Transmembrane</keyword>
<evidence type="ECO:0000313" key="3">
    <source>
        <dbReference type="Proteomes" id="UP000637239"/>
    </source>
</evidence>
<gene>
    <name evidence="2" type="ORF">ACHE_60703S</name>
</gene>
<reference evidence="2" key="1">
    <citation type="submission" date="2021-01" db="EMBL/GenBank/DDBJ databases">
        <authorList>
            <consortium name="Aspergillus chevalieri M1 genome sequencing consortium"/>
            <person name="Kazuki M."/>
            <person name="Futagami T."/>
        </authorList>
    </citation>
    <scope>NUCLEOTIDE SEQUENCE</scope>
    <source>
        <strain evidence="2">M1</strain>
    </source>
</reference>
<dbReference type="PANTHER" id="PTHR36854:SF1">
    <property type="entry name" value="TRANSMEMBRANE PROTEIN"/>
    <property type="match status" value="1"/>
</dbReference>
<name>A0A7R7VU55_ASPCH</name>
<accession>A0A7R7VU55</accession>
<reference evidence="2" key="2">
    <citation type="submission" date="2021-02" db="EMBL/GenBank/DDBJ databases">
        <title>Aspergillus chevalieri M1 genome sequence.</title>
        <authorList>
            <person name="Kadooka C."/>
            <person name="Mori K."/>
            <person name="Futagami T."/>
        </authorList>
    </citation>
    <scope>NUCLEOTIDE SEQUENCE</scope>
    <source>
        <strain evidence="2">M1</strain>
    </source>
</reference>
<feature type="transmembrane region" description="Helical" evidence="1">
    <location>
        <begin position="142"/>
        <end position="163"/>
    </location>
</feature>
<protein>
    <submittedName>
        <fullName evidence="2">Uncharacterized protein</fullName>
    </submittedName>
</protein>
<keyword evidence="1" id="KW-1133">Transmembrane helix</keyword>